<reference evidence="2" key="2">
    <citation type="submission" date="2025-08" db="UniProtKB">
        <authorList>
            <consortium name="Ensembl"/>
        </authorList>
    </citation>
    <scope>IDENTIFICATION</scope>
</reference>
<sequence length="191" mass="20352">MAAGAGDPVGSAGSTVGRPQAVPEPPGAEKPHSEMDSRKHLLEAAVGKRPEPQLSPGCRQPSSLPSPAAAWGQPSARSSGQQGLQTQDWVCEPRQSRYPSRRWSVSIDERRRLALLGGWERPRAAGGPQSCKDITQIVAQLVSEDVDKDVLLPHPPRSAESTNGFHAFLAPSAPFWQNATLEAQGSRSPPS</sequence>
<evidence type="ECO:0000256" key="1">
    <source>
        <dbReference type="SAM" id="MobiDB-lite"/>
    </source>
</evidence>
<dbReference type="GeneTree" id="ENSGT00520000061791"/>
<gene>
    <name evidence="2" type="primary">TEX22</name>
</gene>
<name>A0A9L0JBE9_EQUAS</name>
<reference evidence="2" key="3">
    <citation type="submission" date="2025-09" db="UniProtKB">
        <authorList>
            <consortium name="Ensembl"/>
        </authorList>
    </citation>
    <scope>IDENTIFICATION</scope>
</reference>
<feature type="compositionally biased region" description="Polar residues" evidence="1">
    <location>
        <begin position="75"/>
        <end position="88"/>
    </location>
</feature>
<proteinExistence type="predicted"/>
<accession>A0A9L0JBE9</accession>
<reference evidence="2 3" key="1">
    <citation type="journal article" date="2020" name="Nat. Commun.">
        <title>Donkey genomes provide new insights into domestication and selection for coat color.</title>
        <authorList>
            <person name="Wang"/>
            <person name="C."/>
            <person name="Li"/>
            <person name="H."/>
            <person name="Guo"/>
            <person name="Y."/>
            <person name="Huang"/>
            <person name="J."/>
            <person name="Sun"/>
            <person name="Y."/>
            <person name="Min"/>
            <person name="J."/>
            <person name="Wang"/>
            <person name="J."/>
            <person name="Fang"/>
            <person name="X."/>
            <person name="Zhao"/>
            <person name="Z."/>
            <person name="Wang"/>
            <person name="S."/>
            <person name="Zhang"/>
            <person name="Y."/>
            <person name="Liu"/>
            <person name="Q."/>
            <person name="Jiang"/>
            <person name="Q."/>
            <person name="Wang"/>
            <person name="X."/>
            <person name="Guo"/>
            <person name="Y."/>
            <person name="Yang"/>
            <person name="C."/>
            <person name="Wang"/>
            <person name="Y."/>
            <person name="Tian"/>
            <person name="F."/>
            <person name="Zhuang"/>
            <person name="G."/>
            <person name="Fan"/>
            <person name="Y."/>
            <person name="Gao"/>
            <person name="Q."/>
            <person name="Li"/>
            <person name="Y."/>
            <person name="Ju"/>
            <person name="Z."/>
            <person name="Li"/>
            <person name="J."/>
            <person name="Li"/>
            <person name="R."/>
            <person name="Hou"/>
            <person name="M."/>
            <person name="Yang"/>
            <person name="G."/>
            <person name="Liu"/>
            <person name="G."/>
            <person name="Liu"/>
            <person name="W."/>
            <person name="Guo"/>
            <person name="J."/>
            <person name="Pan"/>
            <person name="S."/>
            <person name="Fan"/>
            <person name="G."/>
            <person name="Zhang"/>
            <person name="W."/>
            <person name="Zhang"/>
            <person name="R."/>
            <person name="Yu"/>
            <person name="J."/>
            <person name="Zhang"/>
            <person name="X."/>
            <person name="Yin"/>
            <person name="Q."/>
            <person name="Ji"/>
            <person name="C."/>
            <person name="Jin"/>
            <person name="Y."/>
            <person name="Yue"/>
            <person name="G."/>
            <person name="Liu"/>
            <person name="M."/>
            <person name="Xu"/>
            <person name="J."/>
            <person name="Liu"/>
            <person name="S."/>
            <person name="Jordana"/>
            <person name="J."/>
            <person name="Noce"/>
            <person name="A."/>
            <person name="Amills"/>
            <person name="M."/>
            <person name="Wu"/>
            <person name="D.D."/>
            <person name="Li"/>
            <person name="S."/>
            <person name="Zhou"/>
            <person name="X. and Zhong"/>
            <person name="J."/>
        </authorList>
    </citation>
    <scope>NUCLEOTIDE SEQUENCE [LARGE SCALE GENOMIC DNA]</scope>
</reference>
<feature type="compositionally biased region" description="Basic and acidic residues" evidence="1">
    <location>
        <begin position="27"/>
        <end position="51"/>
    </location>
</feature>
<dbReference type="Proteomes" id="UP000694387">
    <property type="component" value="Chromosome 7"/>
</dbReference>
<evidence type="ECO:0000313" key="2">
    <source>
        <dbReference type="Ensembl" id="ENSEASP00005049693.1"/>
    </source>
</evidence>
<dbReference type="Ensembl" id="ENSEAST00005047517.1">
    <property type="protein sequence ID" value="ENSEASP00005049693.1"/>
    <property type="gene ID" value="ENSEASG00005029031.1"/>
</dbReference>
<feature type="region of interest" description="Disordered" evidence="1">
    <location>
        <begin position="1"/>
        <end position="93"/>
    </location>
</feature>
<keyword evidence="3" id="KW-1185">Reference proteome</keyword>
<organism evidence="2 3">
    <name type="scientific">Equus asinus</name>
    <name type="common">Donkey</name>
    <name type="synonym">Equus africanus asinus</name>
    <dbReference type="NCBI Taxonomy" id="9793"/>
    <lineage>
        <taxon>Eukaryota</taxon>
        <taxon>Metazoa</taxon>
        <taxon>Chordata</taxon>
        <taxon>Craniata</taxon>
        <taxon>Vertebrata</taxon>
        <taxon>Euteleostomi</taxon>
        <taxon>Mammalia</taxon>
        <taxon>Eutheria</taxon>
        <taxon>Laurasiatheria</taxon>
        <taxon>Perissodactyla</taxon>
        <taxon>Equidae</taxon>
        <taxon>Equus</taxon>
    </lineage>
</organism>
<protein>
    <submittedName>
        <fullName evidence="2">Testis expressed 22</fullName>
    </submittedName>
</protein>
<dbReference type="AlphaFoldDB" id="A0A9L0JBE9"/>
<evidence type="ECO:0000313" key="3">
    <source>
        <dbReference type="Proteomes" id="UP000694387"/>
    </source>
</evidence>